<dbReference type="GO" id="GO:0005737">
    <property type="term" value="C:cytoplasm"/>
    <property type="evidence" value="ECO:0007669"/>
    <property type="project" value="UniProtKB-SubCell"/>
</dbReference>
<dbReference type="GO" id="GO:0006419">
    <property type="term" value="P:alanyl-tRNA aminoacylation"/>
    <property type="evidence" value="ECO:0007669"/>
    <property type="project" value="InterPro"/>
</dbReference>
<comment type="subcellular location">
    <subcellularLocation>
        <location evidence="2">Cytoplasm</location>
    </subcellularLocation>
</comment>
<dbReference type="Gene3D" id="3.30.980.10">
    <property type="entry name" value="Threonyl-trna Synthetase, Chain A, domain 2"/>
    <property type="match status" value="1"/>
</dbReference>
<evidence type="ECO:0000256" key="2">
    <source>
        <dbReference type="ARBA" id="ARBA00004496"/>
    </source>
</evidence>
<keyword evidence="3" id="KW-0479">Metal-binding</keyword>
<evidence type="ECO:0000256" key="4">
    <source>
        <dbReference type="ARBA" id="ARBA00022833"/>
    </source>
</evidence>
<dbReference type="SMART" id="SM00863">
    <property type="entry name" value="tRNA_SAD"/>
    <property type="match status" value="1"/>
</dbReference>
<keyword evidence="7" id="KW-1185">Reference proteome</keyword>
<dbReference type="InterPro" id="IPR003156">
    <property type="entry name" value="DHHA1_dom"/>
</dbReference>
<dbReference type="Pfam" id="PF02272">
    <property type="entry name" value="DHHA1"/>
    <property type="match status" value="1"/>
</dbReference>
<protein>
    <submittedName>
        <fullName evidence="6">Alanyl-tRNA editing protein</fullName>
    </submittedName>
</protein>
<evidence type="ECO:0000256" key="1">
    <source>
        <dbReference type="ARBA" id="ARBA00001947"/>
    </source>
</evidence>
<dbReference type="Gene3D" id="2.40.30.130">
    <property type="match status" value="1"/>
</dbReference>
<dbReference type="GO" id="GO:0046872">
    <property type="term" value="F:metal ion binding"/>
    <property type="evidence" value="ECO:0007669"/>
    <property type="project" value="UniProtKB-KW"/>
</dbReference>
<dbReference type="AlphaFoldDB" id="A0AA37V2Q0"/>
<dbReference type="GO" id="GO:0005524">
    <property type="term" value="F:ATP binding"/>
    <property type="evidence" value="ECO:0007669"/>
    <property type="project" value="InterPro"/>
</dbReference>
<dbReference type="InterPro" id="IPR051335">
    <property type="entry name" value="Alanyl-tRNA_Editing_Enzymes"/>
</dbReference>
<evidence type="ECO:0000313" key="7">
    <source>
        <dbReference type="Proteomes" id="UP001161325"/>
    </source>
</evidence>
<gene>
    <name evidence="6" type="ORF">rosag_20700</name>
</gene>
<dbReference type="InterPro" id="IPR009000">
    <property type="entry name" value="Transl_B-barrel_sf"/>
</dbReference>
<evidence type="ECO:0000259" key="5">
    <source>
        <dbReference type="PROSITE" id="PS50860"/>
    </source>
</evidence>
<comment type="cofactor">
    <cofactor evidence="1">
        <name>Zn(2+)</name>
        <dbReference type="ChEBI" id="CHEBI:29105"/>
    </cofactor>
</comment>
<dbReference type="PANTHER" id="PTHR43462:SF1">
    <property type="entry name" value="ALANYL-TRNA EDITING PROTEIN AARSD1"/>
    <property type="match status" value="1"/>
</dbReference>
<dbReference type="RefSeq" id="WP_284350013.1">
    <property type="nucleotide sequence ID" value="NZ_BRXS01000003.1"/>
</dbReference>
<dbReference type="InterPro" id="IPR012947">
    <property type="entry name" value="tRNA_SAD"/>
</dbReference>
<dbReference type="InterPro" id="IPR018163">
    <property type="entry name" value="Thr/Ala-tRNA-synth_IIc_edit"/>
</dbReference>
<dbReference type="SUPFAM" id="SSF55186">
    <property type="entry name" value="ThrRS/AlaRS common domain"/>
    <property type="match status" value="1"/>
</dbReference>
<dbReference type="PROSITE" id="PS50860">
    <property type="entry name" value="AA_TRNA_LIGASE_II_ALA"/>
    <property type="match status" value="1"/>
</dbReference>
<dbReference type="Proteomes" id="UP001161325">
    <property type="component" value="Unassembled WGS sequence"/>
</dbReference>
<dbReference type="PANTHER" id="PTHR43462">
    <property type="entry name" value="ALANYL-TRNA EDITING PROTEIN"/>
    <property type="match status" value="1"/>
</dbReference>
<dbReference type="GO" id="GO:0004813">
    <property type="term" value="F:alanine-tRNA ligase activity"/>
    <property type="evidence" value="ECO:0007669"/>
    <property type="project" value="InterPro"/>
</dbReference>
<accession>A0AA37V2Q0</accession>
<dbReference type="EMBL" id="BRXS01000003">
    <property type="protein sequence ID" value="GLC25557.1"/>
    <property type="molecule type" value="Genomic_DNA"/>
</dbReference>
<comment type="caution">
    <text evidence="6">The sequence shown here is derived from an EMBL/GenBank/DDBJ whole genome shotgun (WGS) entry which is preliminary data.</text>
</comment>
<sequence length="391" mass="40846">MTTRLYYTDASLLSFTARVAELADDGRRVYLDRTALYPTSGGQPHDLGALAGVPVVDVVDEDDRVAHVLAAPLSAAVGDEVAGTVDAARRLDHRQQHTGQHLLSAVFADLFGHETLSVHFGAESSTLDLGAERVPREALLAAEARANALVAENRPVQVTFEDAAAATGLRKPSGRTGTIRIVEIAGVDRSACGGTHMDATGGIGAVLLRRVERVRQATRVEFLCGLRAVRRARADYDALSAVAAGFSTAVDEAPAAVRAQGEQLRAARDRVELLGESLAAHEARAHWDAAVPDADGVRRVVRWADDGAGVESLTALARAITALPRTLFVGAARTPAAALLVATSADSDRDANALLRAALAAHGGRGGGSARLAQGRLPDIGALERAVDAIK</sequence>
<dbReference type="Pfam" id="PF07973">
    <property type="entry name" value="tRNA_SAD"/>
    <property type="match status" value="1"/>
</dbReference>
<organism evidence="6 7">
    <name type="scientific">Roseisolibacter agri</name>
    <dbReference type="NCBI Taxonomy" id="2014610"/>
    <lineage>
        <taxon>Bacteria</taxon>
        <taxon>Pseudomonadati</taxon>
        <taxon>Gemmatimonadota</taxon>
        <taxon>Gemmatimonadia</taxon>
        <taxon>Gemmatimonadales</taxon>
        <taxon>Gemmatimonadaceae</taxon>
        <taxon>Roseisolibacter</taxon>
    </lineage>
</organism>
<dbReference type="InterPro" id="IPR018165">
    <property type="entry name" value="Ala-tRNA-synth_IIc_core"/>
</dbReference>
<name>A0AA37V2Q0_9BACT</name>
<keyword evidence="4" id="KW-0862">Zinc</keyword>
<dbReference type="Gene3D" id="3.10.310.40">
    <property type="match status" value="1"/>
</dbReference>
<feature type="domain" description="Alanyl-transfer RNA synthetases family profile" evidence="5">
    <location>
        <begin position="1"/>
        <end position="234"/>
    </location>
</feature>
<evidence type="ECO:0000256" key="3">
    <source>
        <dbReference type="ARBA" id="ARBA00022723"/>
    </source>
</evidence>
<dbReference type="GO" id="GO:0002161">
    <property type="term" value="F:aminoacyl-tRNA deacylase activity"/>
    <property type="evidence" value="ECO:0007669"/>
    <property type="project" value="UniProtKB-ARBA"/>
</dbReference>
<proteinExistence type="predicted"/>
<evidence type="ECO:0000313" key="6">
    <source>
        <dbReference type="EMBL" id="GLC25557.1"/>
    </source>
</evidence>
<dbReference type="GO" id="GO:0003676">
    <property type="term" value="F:nucleic acid binding"/>
    <property type="evidence" value="ECO:0007669"/>
    <property type="project" value="InterPro"/>
</dbReference>
<dbReference type="SUPFAM" id="SSF50447">
    <property type="entry name" value="Translation proteins"/>
    <property type="match status" value="1"/>
</dbReference>
<reference evidence="6" key="1">
    <citation type="submission" date="2022-08" db="EMBL/GenBank/DDBJ databases">
        <title>Draft genome sequencing of Roseisolibacter agri AW1220.</title>
        <authorList>
            <person name="Tobiishi Y."/>
            <person name="Tonouchi A."/>
        </authorList>
    </citation>
    <scope>NUCLEOTIDE SEQUENCE</scope>
    <source>
        <strain evidence="6">AW1220</strain>
    </source>
</reference>